<organism evidence="6 7">
    <name type="scientific">Mesorhabditis spiculigera</name>
    <dbReference type="NCBI Taxonomy" id="96644"/>
    <lineage>
        <taxon>Eukaryota</taxon>
        <taxon>Metazoa</taxon>
        <taxon>Ecdysozoa</taxon>
        <taxon>Nematoda</taxon>
        <taxon>Chromadorea</taxon>
        <taxon>Rhabditida</taxon>
        <taxon>Rhabditina</taxon>
        <taxon>Rhabditomorpha</taxon>
        <taxon>Rhabditoidea</taxon>
        <taxon>Rhabditidae</taxon>
        <taxon>Mesorhabditinae</taxon>
        <taxon>Mesorhabditis</taxon>
    </lineage>
</organism>
<protein>
    <recommendedName>
        <fullName evidence="5">TNFR-Cys domain-containing protein</fullName>
    </recommendedName>
</protein>
<evidence type="ECO:0000313" key="7">
    <source>
        <dbReference type="Proteomes" id="UP001177023"/>
    </source>
</evidence>
<feature type="coiled-coil region" evidence="1">
    <location>
        <begin position="329"/>
        <end position="356"/>
    </location>
</feature>
<keyword evidence="3" id="KW-1133">Transmembrane helix</keyword>
<evidence type="ECO:0000313" key="6">
    <source>
        <dbReference type="EMBL" id="CAJ0572602.1"/>
    </source>
</evidence>
<feature type="chain" id="PRO_5041222017" description="TNFR-Cys domain-containing protein" evidence="4">
    <location>
        <begin position="21"/>
        <end position="432"/>
    </location>
</feature>
<evidence type="ECO:0000259" key="5">
    <source>
        <dbReference type="PROSITE" id="PS00652"/>
    </source>
</evidence>
<gene>
    <name evidence="6" type="ORF">MSPICULIGERA_LOCUS10986</name>
</gene>
<feature type="non-terminal residue" evidence="6">
    <location>
        <position position="1"/>
    </location>
</feature>
<evidence type="ECO:0000256" key="3">
    <source>
        <dbReference type="SAM" id="Phobius"/>
    </source>
</evidence>
<reference evidence="6" key="1">
    <citation type="submission" date="2023-06" db="EMBL/GenBank/DDBJ databases">
        <authorList>
            <person name="Delattre M."/>
        </authorList>
    </citation>
    <scope>NUCLEOTIDE SEQUENCE</scope>
    <source>
        <strain evidence="6">AF72</strain>
    </source>
</reference>
<feature type="signal peptide" evidence="4">
    <location>
        <begin position="1"/>
        <end position="20"/>
    </location>
</feature>
<dbReference type="AlphaFoldDB" id="A0AA36CNY5"/>
<feature type="domain" description="TNFR-Cys" evidence="5">
    <location>
        <begin position="28"/>
        <end position="64"/>
    </location>
</feature>
<dbReference type="PROSITE" id="PS00652">
    <property type="entry name" value="TNFR_NGFR_1"/>
    <property type="match status" value="1"/>
</dbReference>
<sequence length="432" mass="50532">MRSRGLTGILIFAFVAIASSRFHQTRRCKGDEFWSIRGGCRQCEPCKEGFYELHPCTSLSNRICEDCGVVDMDVPDFRIKCPLANEKFYSAVEDKLRDQYKKTFSLKHVIDEDALDNEVDDELLEIIPERVQKPKPKDEFVESEDDLSDDVDDELFDDDVFQEAVKIGEGARPSKNEGSVKLINVRRRIPTYRLLHDEFERESEKLKVAEIKPVVVDETDDGTEDEYVSDEDGYDSKEEDDEKKFPVYLDIDPERDAQIASLRQKYPKLQFVDLEDFEDKMNAPFEDLLPKDWKEKNAEGEGEEMRLIVGRVEIIREIDSGSDESDEVMEEVKRVFQKARLEKEEMEIEKEMTQRHVFRAIIWCLMLLFTFIAIYKTVRVCAIMFRRSDREIYRIARHYEFTPAQNDVINKTLGNLQKSQNGYVNANYQEAH</sequence>
<evidence type="ECO:0000256" key="2">
    <source>
        <dbReference type="SAM" id="MobiDB-lite"/>
    </source>
</evidence>
<dbReference type="Proteomes" id="UP001177023">
    <property type="component" value="Unassembled WGS sequence"/>
</dbReference>
<keyword evidence="3" id="KW-0812">Transmembrane</keyword>
<comment type="caution">
    <text evidence="6">The sequence shown here is derived from an EMBL/GenBank/DDBJ whole genome shotgun (WGS) entry which is preliminary data.</text>
</comment>
<feature type="region of interest" description="Disordered" evidence="2">
    <location>
        <begin position="217"/>
        <end position="241"/>
    </location>
</feature>
<dbReference type="SMART" id="SM00208">
    <property type="entry name" value="TNFR"/>
    <property type="match status" value="1"/>
</dbReference>
<name>A0AA36CNY5_9BILA</name>
<dbReference type="InterPro" id="IPR001368">
    <property type="entry name" value="TNFR/NGFR_Cys_rich_reg"/>
</dbReference>
<dbReference type="Pfam" id="PF00020">
    <property type="entry name" value="TNFR_c6"/>
    <property type="match status" value="1"/>
</dbReference>
<evidence type="ECO:0000256" key="1">
    <source>
        <dbReference type="SAM" id="Coils"/>
    </source>
</evidence>
<keyword evidence="3" id="KW-0472">Membrane</keyword>
<keyword evidence="4" id="KW-0732">Signal</keyword>
<accession>A0AA36CNY5</accession>
<keyword evidence="1" id="KW-0175">Coiled coil</keyword>
<feature type="transmembrane region" description="Helical" evidence="3">
    <location>
        <begin position="360"/>
        <end position="378"/>
    </location>
</feature>
<evidence type="ECO:0000256" key="4">
    <source>
        <dbReference type="SAM" id="SignalP"/>
    </source>
</evidence>
<keyword evidence="7" id="KW-1185">Reference proteome</keyword>
<dbReference type="EMBL" id="CATQJA010002601">
    <property type="protein sequence ID" value="CAJ0572602.1"/>
    <property type="molecule type" value="Genomic_DNA"/>
</dbReference>
<proteinExistence type="predicted"/>
<dbReference type="Gene3D" id="2.10.50.10">
    <property type="entry name" value="Tumor Necrosis Factor Receptor, subunit A, domain 2"/>
    <property type="match status" value="1"/>
</dbReference>